<keyword evidence="3" id="KW-1185">Reference proteome</keyword>
<evidence type="ECO:0000313" key="2">
    <source>
        <dbReference type="EMBL" id="KAF2105409.1"/>
    </source>
</evidence>
<keyword evidence="1" id="KW-0732">Signal</keyword>
<dbReference type="AlphaFoldDB" id="A0A6A5YDQ2"/>
<reference evidence="2" key="1">
    <citation type="journal article" date="2020" name="Stud. Mycol.">
        <title>101 Dothideomycetes genomes: a test case for predicting lifestyles and emergence of pathogens.</title>
        <authorList>
            <person name="Haridas S."/>
            <person name="Albert R."/>
            <person name="Binder M."/>
            <person name="Bloem J."/>
            <person name="Labutti K."/>
            <person name="Salamov A."/>
            <person name="Andreopoulos B."/>
            <person name="Baker S."/>
            <person name="Barry K."/>
            <person name="Bills G."/>
            <person name="Bluhm B."/>
            <person name="Cannon C."/>
            <person name="Castanera R."/>
            <person name="Culley D."/>
            <person name="Daum C."/>
            <person name="Ezra D."/>
            <person name="Gonzalez J."/>
            <person name="Henrissat B."/>
            <person name="Kuo A."/>
            <person name="Liang C."/>
            <person name="Lipzen A."/>
            <person name="Lutzoni F."/>
            <person name="Magnuson J."/>
            <person name="Mondo S."/>
            <person name="Nolan M."/>
            <person name="Ohm R."/>
            <person name="Pangilinan J."/>
            <person name="Park H.-J."/>
            <person name="Ramirez L."/>
            <person name="Alfaro M."/>
            <person name="Sun H."/>
            <person name="Tritt A."/>
            <person name="Yoshinaga Y."/>
            <person name="Zwiers L.-H."/>
            <person name="Turgeon B."/>
            <person name="Goodwin S."/>
            <person name="Spatafora J."/>
            <person name="Crous P."/>
            <person name="Grigoriev I."/>
        </authorList>
    </citation>
    <scope>NUCLEOTIDE SEQUENCE</scope>
    <source>
        <strain evidence="2">CBS 627.86</strain>
    </source>
</reference>
<protein>
    <submittedName>
        <fullName evidence="2">Uncharacterized protein</fullName>
    </submittedName>
</protein>
<evidence type="ECO:0000256" key="1">
    <source>
        <dbReference type="SAM" id="SignalP"/>
    </source>
</evidence>
<dbReference type="Proteomes" id="UP000799770">
    <property type="component" value="Unassembled WGS sequence"/>
</dbReference>
<evidence type="ECO:0000313" key="3">
    <source>
        <dbReference type="Proteomes" id="UP000799770"/>
    </source>
</evidence>
<accession>A0A6A5YDQ2</accession>
<feature type="chain" id="PRO_5025559622" evidence="1">
    <location>
        <begin position="19"/>
        <end position="196"/>
    </location>
</feature>
<feature type="signal peptide" evidence="1">
    <location>
        <begin position="1"/>
        <end position="18"/>
    </location>
</feature>
<gene>
    <name evidence="2" type="ORF">BDV96DRAFT_694851</name>
</gene>
<name>A0A6A5YDQ2_9PLEO</name>
<dbReference type="EMBL" id="ML977381">
    <property type="protein sequence ID" value="KAF2105409.1"/>
    <property type="molecule type" value="Genomic_DNA"/>
</dbReference>
<sequence length="196" mass="21561">MNLLQVLLLGSAAIFADALPSGLDSTFPNGLDHSKTSLTLREPVDADLERRWAGGTCSFTATISQKCYGHKHDTVINIPTIQDGVRQTIPNLQGGINSWILMHDPAEATPGHDIVGNYHGEITNFGAGQKLSFHWLEWVSGSKMFFDFPGCGWDEDDKNGQGKCGYCTKGAWSHNEGCPIQDDFRRVHDTTCFFPC</sequence>
<organism evidence="2 3">
    <name type="scientific">Lophiotrema nucula</name>
    <dbReference type="NCBI Taxonomy" id="690887"/>
    <lineage>
        <taxon>Eukaryota</taxon>
        <taxon>Fungi</taxon>
        <taxon>Dikarya</taxon>
        <taxon>Ascomycota</taxon>
        <taxon>Pezizomycotina</taxon>
        <taxon>Dothideomycetes</taxon>
        <taxon>Pleosporomycetidae</taxon>
        <taxon>Pleosporales</taxon>
        <taxon>Lophiotremataceae</taxon>
        <taxon>Lophiotrema</taxon>
    </lineage>
</organism>
<proteinExistence type="predicted"/>